<dbReference type="InterPro" id="IPR023214">
    <property type="entry name" value="HAD_sf"/>
</dbReference>
<keyword evidence="1" id="KW-0378">Hydrolase</keyword>
<dbReference type="Proteomes" id="UP000603940">
    <property type="component" value="Unassembled WGS sequence"/>
</dbReference>
<sequence length="601" mass="67273">MSATTASKLFQPDHVTPALLQSVAEARAISFDVFDTLFVRPLQDPEDAFDMLGEKFGIPDFRALRRAAQQHAFVQMADEGRREITLDGIYSFLEGLPVRAAALKQAEYDLELALTLPNPEMIGLFRELVEQQRQVVITSDMYMPSAFFLDLFQRHGVPPVPMFISSDRNATKRDHGELFRIVSEELGVEPASLLHIGDNPHSDVAKALESGMKVFHYRTTRPSRSTQPSSPSASLAGALSKIHDADIKPGSFHELGFSYGGPAAFGFLQWIKQHASADGIDLLLFMSRDGYVLDHLVRQEEAGALPASTYFEGSRTAFTLAAINEHNFDAHLDFLLSGSHGLSPFEVFERIGVVAPADCLLDDLGLGRDVKIQDSTMPQMRTLLRALRWRILEVCRRNRRGLFHYLRKLQIKPGMRLGLVDIGWSGTTQNAFEKALSGIVEVSVTGYYFCLVNSPERLRRQVYLNMKAMVSEQTVSSDLLDRIYANRVAAELLFSAPHDAVIGYDVQPDGTVSTVTDRGRGKVTSMQNAAREITRGVEEFGSRFREICRSAGFEPWPLDTTWPFIEFITHPERAMKALGDIQNFDAWASTRNSVMRTRDYL</sequence>
<dbReference type="Gene3D" id="1.10.150.400">
    <property type="match status" value="1"/>
</dbReference>
<evidence type="ECO:0000313" key="2">
    <source>
        <dbReference type="Proteomes" id="UP000603940"/>
    </source>
</evidence>
<evidence type="ECO:0000313" key="1">
    <source>
        <dbReference type="EMBL" id="MBC9177020.1"/>
    </source>
</evidence>
<dbReference type="Gene3D" id="3.40.50.1000">
    <property type="entry name" value="HAD superfamily/HAD-like"/>
    <property type="match status" value="1"/>
</dbReference>
<dbReference type="InterPro" id="IPR036412">
    <property type="entry name" value="HAD-like_sf"/>
</dbReference>
<reference evidence="1 2" key="1">
    <citation type="journal article" date="2009" name="Int. J. Syst. Evol. Microbiol.">
        <title>Transfer of Teichococcus ludipueritiae and Muricoccus roseus to the genus Roseomonas, as Roseomonas ludipueritiae comb. nov. and Roseomonas rosea comb. nov., respectively, and emended description of the genus Roseomonas.</title>
        <authorList>
            <person name="Sanchez-Porro C."/>
            <person name="Gallego V."/>
            <person name="Busse H.J."/>
            <person name="Kampfer P."/>
            <person name="Ventosa A."/>
        </authorList>
    </citation>
    <scope>NUCLEOTIDE SEQUENCE [LARGE SCALE GENOMIC DNA]</scope>
    <source>
        <strain evidence="1 2">DSM 14915</strain>
    </source>
</reference>
<name>A0ABR7R5I4_9PROT</name>
<dbReference type="RefSeq" id="WP_187778159.1">
    <property type="nucleotide sequence ID" value="NZ_JACTUZ010000025.1"/>
</dbReference>
<organism evidence="1 2">
    <name type="scientific">Pseudoroseomonas ludipueritiae</name>
    <dbReference type="NCBI Taxonomy" id="198093"/>
    <lineage>
        <taxon>Bacteria</taxon>
        <taxon>Pseudomonadati</taxon>
        <taxon>Pseudomonadota</taxon>
        <taxon>Alphaproteobacteria</taxon>
        <taxon>Acetobacterales</taxon>
        <taxon>Acetobacteraceae</taxon>
        <taxon>Pseudoroseomonas</taxon>
    </lineage>
</organism>
<dbReference type="SUPFAM" id="SSF56784">
    <property type="entry name" value="HAD-like"/>
    <property type="match status" value="1"/>
</dbReference>
<keyword evidence="2" id="KW-1185">Reference proteome</keyword>
<proteinExistence type="predicted"/>
<protein>
    <submittedName>
        <fullName evidence="1">Hydrolase</fullName>
    </submittedName>
</protein>
<dbReference type="GO" id="GO:0016787">
    <property type="term" value="F:hydrolase activity"/>
    <property type="evidence" value="ECO:0007669"/>
    <property type="project" value="UniProtKB-KW"/>
</dbReference>
<comment type="caution">
    <text evidence="1">The sequence shown here is derived from an EMBL/GenBank/DDBJ whole genome shotgun (WGS) entry which is preliminary data.</text>
</comment>
<accession>A0ABR7R5I4</accession>
<dbReference type="EMBL" id="JACTUZ010000025">
    <property type="protein sequence ID" value="MBC9177020.1"/>
    <property type="molecule type" value="Genomic_DNA"/>
</dbReference>
<gene>
    <name evidence="1" type="ORF">IBL25_08715</name>
</gene>